<dbReference type="GO" id="GO:0005737">
    <property type="term" value="C:cytoplasm"/>
    <property type="evidence" value="ECO:0007669"/>
    <property type="project" value="TreeGrafter"/>
</dbReference>
<protein>
    <recommendedName>
        <fullName evidence="3">biotin--[biotin carboxyl-carrier protein] ligase</fullName>
        <ecNumber evidence="3">6.3.4.15</ecNumber>
    </recommendedName>
</protein>
<dbReference type="InterPro" id="IPR003142">
    <property type="entry name" value="BPL_C"/>
</dbReference>
<dbReference type="NCBIfam" id="TIGR00121">
    <property type="entry name" value="birA_ligase"/>
    <property type="match status" value="1"/>
</dbReference>
<keyword evidence="2" id="KW-0092">Biotin</keyword>
<dbReference type="PANTHER" id="PTHR12835:SF5">
    <property type="entry name" value="BIOTIN--PROTEIN LIGASE"/>
    <property type="match status" value="1"/>
</dbReference>
<accession>A0A8J8B6R8</accession>
<dbReference type="InterPro" id="IPR045864">
    <property type="entry name" value="aa-tRNA-synth_II/BPL/LPL"/>
</dbReference>
<evidence type="ECO:0000256" key="2">
    <source>
        <dbReference type="ARBA" id="ARBA00023267"/>
    </source>
</evidence>
<evidence type="ECO:0000313" key="6">
    <source>
        <dbReference type="EMBL" id="MBS0124306.1"/>
    </source>
</evidence>
<dbReference type="PANTHER" id="PTHR12835">
    <property type="entry name" value="BIOTIN PROTEIN LIGASE"/>
    <property type="match status" value="1"/>
</dbReference>
<evidence type="ECO:0000256" key="1">
    <source>
        <dbReference type="ARBA" id="ARBA00022598"/>
    </source>
</evidence>
<dbReference type="PROSITE" id="PS51733">
    <property type="entry name" value="BPL_LPL_CATALYTIC"/>
    <property type="match status" value="1"/>
</dbReference>
<dbReference type="InterPro" id="IPR004408">
    <property type="entry name" value="Biotin_CoA_COase_ligase"/>
</dbReference>
<evidence type="ECO:0000259" key="5">
    <source>
        <dbReference type="PROSITE" id="PS51733"/>
    </source>
</evidence>
<dbReference type="GO" id="GO:0004077">
    <property type="term" value="F:biotin--[biotin carboxyl-carrier protein] ligase activity"/>
    <property type="evidence" value="ECO:0007669"/>
    <property type="project" value="UniProtKB-EC"/>
</dbReference>
<comment type="caution">
    <text evidence="6">The sequence shown here is derived from an EMBL/GenBank/DDBJ whole genome shotgun (WGS) entry which is preliminary data.</text>
</comment>
<feature type="domain" description="BPL/LPL catalytic" evidence="5">
    <location>
        <begin position="1"/>
        <end position="182"/>
    </location>
</feature>
<dbReference type="CDD" id="cd16442">
    <property type="entry name" value="BPL"/>
    <property type="match status" value="1"/>
</dbReference>
<dbReference type="Gene3D" id="3.30.930.10">
    <property type="entry name" value="Bira Bifunctional Protein, Domain 2"/>
    <property type="match status" value="1"/>
</dbReference>
<reference evidence="6" key="1">
    <citation type="submission" date="2021-04" db="EMBL/GenBank/DDBJ databases">
        <authorList>
            <person name="Yoon J."/>
        </authorList>
    </citation>
    <scope>NUCLEOTIDE SEQUENCE</scope>
    <source>
        <strain evidence="6">KMU-90</strain>
    </source>
</reference>
<dbReference type="Gene3D" id="2.30.30.100">
    <property type="match status" value="1"/>
</dbReference>
<evidence type="ECO:0000313" key="7">
    <source>
        <dbReference type="Proteomes" id="UP000681356"/>
    </source>
</evidence>
<keyword evidence="1 6" id="KW-0436">Ligase</keyword>
<dbReference type="EC" id="6.3.4.15" evidence="3"/>
<dbReference type="SUPFAM" id="SSF55681">
    <property type="entry name" value="Class II aaRS and biotin synthetases"/>
    <property type="match status" value="1"/>
</dbReference>
<dbReference type="Proteomes" id="UP000681356">
    <property type="component" value="Unassembled WGS sequence"/>
</dbReference>
<gene>
    <name evidence="6" type="ORF">KB874_09160</name>
</gene>
<dbReference type="AlphaFoldDB" id="A0A8J8B6R8"/>
<sequence length="245" mass="25891">MRMWPDGYGRILLDGVDSTNAEALRRAGDLAGPAWICAHRQSAGRGRRGRAWAMPEGNFAASLALRTAEPPERRALRSFVAALALFDAVAEAVGSDRGLALKWPNDVLLNGGKMAGILLEGQGEVLVIGLGVNLVAVPDAAALETGAVAAVSILGETGVRVGAEDFLDRLAAAYAPWETRLVTYGFEPVRQAWLARAARLGERIVARTARETHEGTFETVDASGALVLKTAKGRESIAAADIFFG</sequence>
<evidence type="ECO:0000256" key="3">
    <source>
        <dbReference type="ARBA" id="ARBA00024227"/>
    </source>
</evidence>
<name>A0A8J8B6R8_9RHOB</name>
<evidence type="ECO:0000256" key="4">
    <source>
        <dbReference type="ARBA" id="ARBA00047846"/>
    </source>
</evidence>
<proteinExistence type="predicted"/>
<dbReference type="Pfam" id="PF03099">
    <property type="entry name" value="BPL_LplA_LipB"/>
    <property type="match status" value="1"/>
</dbReference>
<dbReference type="InterPro" id="IPR004143">
    <property type="entry name" value="BPL_LPL_catalytic"/>
</dbReference>
<organism evidence="6 7">
    <name type="scientific">Thetidibacter halocola</name>
    <dbReference type="NCBI Taxonomy" id="2827239"/>
    <lineage>
        <taxon>Bacteria</taxon>
        <taxon>Pseudomonadati</taxon>
        <taxon>Pseudomonadota</taxon>
        <taxon>Alphaproteobacteria</taxon>
        <taxon>Rhodobacterales</taxon>
        <taxon>Roseobacteraceae</taxon>
        <taxon>Thetidibacter</taxon>
    </lineage>
</organism>
<dbReference type="Pfam" id="PF02237">
    <property type="entry name" value="BPL_C"/>
    <property type="match status" value="1"/>
</dbReference>
<dbReference type="RefSeq" id="WP_212536260.1">
    <property type="nucleotide sequence ID" value="NZ_JAGTUU010000003.1"/>
</dbReference>
<dbReference type="EMBL" id="JAGTUU010000003">
    <property type="protein sequence ID" value="MBS0124306.1"/>
    <property type="molecule type" value="Genomic_DNA"/>
</dbReference>
<keyword evidence="7" id="KW-1185">Reference proteome</keyword>
<comment type="catalytic activity">
    <reaction evidence="4">
        <text>biotin + L-lysyl-[protein] + ATP = N(6)-biotinyl-L-lysyl-[protein] + AMP + diphosphate + H(+)</text>
        <dbReference type="Rhea" id="RHEA:11756"/>
        <dbReference type="Rhea" id="RHEA-COMP:9752"/>
        <dbReference type="Rhea" id="RHEA-COMP:10505"/>
        <dbReference type="ChEBI" id="CHEBI:15378"/>
        <dbReference type="ChEBI" id="CHEBI:29969"/>
        <dbReference type="ChEBI" id="CHEBI:30616"/>
        <dbReference type="ChEBI" id="CHEBI:33019"/>
        <dbReference type="ChEBI" id="CHEBI:57586"/>
        <dbReference type="ChEBI" id="CHEBI:83144"/>
        <dbReference type="ChEBI" id="CHEBI:456215"/>
        <dbReference type="EC" id="6.3.4.15"/>
    </reaction>
</comment>